<proteinExistence type="predicted"/>
<accession>A0AAP2MRN5</accession>
<evidence type="ECO:0000313" key="2">
    <source>
        <dbReference type="Proteomes" id="UP001196915"/>
    </source>
</evidence>
<reference evidence="1" key="1">
    <citation type="submission" date="2021-06" db="EMBL/GenBank/DDBJ databases">
        <title>A collection of bacterial strains from the Burkholderia cepacia Research Laboratory and Repository.</title>
        <authorList>
            <person name="Lipuma J."/>
            <person name="Spilker T."/>
        </authorList>
    </citation>
    <scope>NUCLEOTIDE SEQUENCE</scope>
    <source>
        <strain evidence="1">AU37435</strain>
    </source>
</reference>
<sequence length="48" mass="4924">MPLTILSVTAHSELEQAELERDAIKHGGGQCGIAADGLVGEPAITSHV</sequence>
<dbReference type="RefSeq" id="WP_217078647.1">
    <property type="nucleotide sequence ID" value="NZ_CAJHDA010000041.1"/>
</dbReference>
<name>A0AAP2MRN5_9BURK</name>
<organism evidence="1 2">
    <name type="scientific">Burkholderia multivorans</name>
    <dbReference type="NCBI Taxonomy" id="87883"/>
    <lineage>
        <taxon>Bacteria</taxon>
        <taxon>Pseudomonadati</taxon>
        <taxon>Pseudomonadota</taxon>
        <taxon>Betaproteobacteria</taxon>
        <taxon>Burkholderiales</taxon>
        <taxon>Burkholderiaceae</taxon>
        <taxon>Burkholderia</taxon>
        <taxon>Burkholderia cepacia complex</taxon>
    </lineage>
</organism>
<comment type="caution">
    <text evidence="1">The sequence shown here is derived from an EMBL/GenBank/DDBJ whole genome shotgun (WGS) entry which is preliminary data.</text>
</comment>
<evidence type="ECO:0000313" key="1">
    <source>
        <dbReference type="EMBL" id="MBU9360735.1"/>
    </source>
</evidence>
<dbReference type="AlphaFoldDB" id="A0AAP2MRN5"/>
<dbReference type="EMBL" id="JAHPMX010000036">
    <property type="protein sequence ID" value="MBU9360735.1"/>
    <property type="molecule type" value="Genomic_DNA"/>
</dbReference>
<gene>
    <name evidence="1" type="ORF">KTE52_30900</name>
</gene>
<dbReference type="Proteomes" id="UP001196915">
    <property type="component" value="Unassembled WGS sequence"/>
</dbReference>
<protein>
    <submittedName>
        <fullName evidence="1">Uncharacterized protein</fullName>
    </submittedName>
</protein>